<name>A0ABY7T2F4_9SPHI</name>
<dbReference type="InterPro" id="IPR040177">
    <property type="entry name" value="SLC30A9"/>
</dbReference>
<evidence type="ECO:0000256" key="6">
    <source>
        <dbReference type="SAM" id="Phobius"/>
    </source>
</evidence>
<evidence type="ECO:0000256" key="4">
    <source>
        <dbReference type="ARBA" id="ARBA00022989"/>
    </source>
</evidence>
<dbReference type="InterPro" id="IPR002524">
    <property type="entry name" value="Cation_efflux"/>
</dbReference>
<keyword evidence="2" id="KW-0813">Transport</keyword>
<gene>
    <name evidence="8" type="ORF">PQO05_17930</name>
</gene>
<evidence type="ECO:0000256" key="3">
    <source>
        <dbReference type="ARBA" id="ARBA00022692"/>
    </source>
</evidence>
<sequence length="298" mass="33367">MKSRFFIYVSLIVDLLIAASKFIAAAITGSSSMLAEGIHSIIDAISQLLLILGFKLSKRRPDSTRPFGYGKELYFWSFIVSLVIFSLGGCISFYEGLTRLKNPEFEGSPNWNYITLAIAFVFNMVSMIAALKAFNQQRGRVSFWKAVVKTKDPSTIIVLLGDFGDLLGLFIAFWGVFLGRLYHNPYFDGFASMLIGLILIAISAVLIRESKSLLLGETPSPKNIRKVVALAEADEAVIKVKKHFSTYLAPEEILLQLNTVFKDNLTTRQITDAIERITKTIQAEFPFMKQIFIEPVAR</sequence>
<accession>A0ABY7T2F4</accession>
<proteinExistence type="predicted"/>
<dbReference type="InterPro" id="IPR027469">
    <property type="entry name" value="Cation_efflux_TMD_sf"/>
</dbReference>
<dbReference type="PANTHER" id="PTHR13414:SF9">
    <property type="entry name" value="PROTON-COUPLED ZINC ANTIPORTER SLC30A9, MITOCHONDRIAL"/>
    <property type="match status" value="1"/>
</dbReference>
<dbReference type="SUPFAM" id="SSF161111">
    <property type="entry name" value="Cation efflux protein transmembrane domain-like"/>
    <property type="match status" value="1"/>
</dbReference>
<keyword evidence="4 6" id="KW-1133">Transmembrane helix</keyword>
<protein>
    <submittedName>
        <fullName evidence="8">Cation diffusion facilitator family transporter</fullName>
    </submittedName>
</protein>
<organism evidence="8 9">
    <name type="scientific">Mucilaginibacter jinjuensis</name>
    <dbReference type="NCBI Taxonomy" id="1176721"/>
    <lineage>
        <taxon>Bacteria</taxon>
        <taxon>Pseudomonadati</taxon>
        <taxon>Bacteroidota</taxon>
        <taxon>Sphingobacteriia</taxon>
        <taxon>Sphingobacteriales</taxon>
        <taxon>Sphingobacteriaceae</taxon>
        <taxon>Mucilaginibacter</taxon>
    </lineage>
</organism>
<dbReference type="InterPro" id="IPR058533">
    <property type="entry name" value="Cation_efflux_TM"/>
</dbReference>
<dbReference type="NCBIfam" id="TIGR01297">
    <property type="entry name" value="CDF"/>
    <property type="match status" value="1"/>
</dbReference>
<feature type="domain" description="Cation efflux protein transmembrane" evidence="7">
    <location>
        <begin position="8"/>
        <end position="215"/>
    </location>
</feature>
<comment type="subcellular location">
    <subcellularLocation>
        <location evidence="1">Membrane</location>
        <topology evidence="1">Multi-pass membrane protein</topology>
    </subcellularLocation>
</comment>
<feature type="transmembrane region" description="Helical" evidence="6">
    <location>
        <begin position="155"/>
        <end position="177"/>
    </location>
</feature>
<evidence type="ECO:0000313" key="8">
    <source>
        <dbReference type="EMBL" id="WCT10619.1"/>
    </source>
</evidence>
<keyword evidence="5 6" id="KW-0472">Membrane</keyword>
<evidence type="ECO:0000259" key="7">
    <source>
        <dbReference type="Pfam" id="PF01545"/>
    </source>
</evidence>
<dbReference type="Pfam" id="PF01545">
    <property type="entry name" value="Cation_efflux"/>
    <property type="match status" value="1"/>
</dbReference>
<dbReference type="Gene3D" id="1.20.1510.10">
    <property type="entry name" value="Cation efflux protein transmembrane domain"/>
    <property type="match status" value="1"/>
</dbReference>
<evidence type="ECO:0000256" key="2">
    <source>
        <dbReference type="ARBA" id="ARBA00022448"/>
    </source>
</evidence>
<dbReference type="RefSeq" id="WP_273628809.1">
    <property type="nucleotide sequence ID" value="NZ_CP117167.1"/>
</dbReference>
<feature type="transmembrane region" description="Helical" evidence="6">
    <location>
        <begin position="5"/>
        <end position="27"/>
    </location>
</feature>
<feature type="transmembrane region" description="Helical" evidence="6">
    <location>
        <begin position="189"/>
        <end position="207"/>
    </location>
</feature>
<evidence type="ECO:0000313" key="9">
    <source>
        <dbReference type="Proteomes" id="UP001216139"/>
    </source>
</evidence>
<reference evidence="8 9" key="1">
    <citation type="submission" date="2023-02" db="EMBL/GenBank/DDBJ databases">
        <title>Genome sequence of Mucilaginibacter jinjuensis strain KACC 16571.</title>
        <authorList>
            <person name="Kim S."/>
            <person name="Heo J."/>
            <person name="Kwon S.-W."/>
        </authorList>
    </citation>
    <scope>NUCLEOTIDE SEQUENCE [LARGE SCALE GENOMIC DNA]</scope>
    <source>
        <strain evidence="8 9">KACC 16571</strain>
    </source>
</reference>
<evidence type="ECO:0000256" key="1">
    <source>
        <dbReference type="ARBA" id="ARBA00004141"/>
    </source>
</evidence>
<keyword evidence="3 6" id="KW-0812">Transmembrane</keyword>
<keyword evidence="9" id="KW-1185">Reference proteome</keyword>
<feature type="transmembrane region" description="Helical" evidence="6">
    <location>
        <begin position="73"/>
        <end position="94"/>
    </location>
</feature>
<feature type="transmembrane region" description="Helical" evidence="6">
    <location>
        <begin position="33"/>
        <end position="52"/>
    </location>
</feature>
<evidence type="ECO:0000256" key="5">
    <source>
        <dbReference type="ARBA" id="ARBA00023136"/>
    </source>
</evidence>
<dbReference type="PANTHER" id="PTHR13414">
    <property type="entry name" value="HUEL-CATION TRANSPORTER"/>
    <property type="match status" value="1"/>
</dbReference>
<dbReference type="EMBL" id="CP117167">
    <property type="protein sequence ID" value="WCT10619.1"/>
    <property type="molecule type" value="Genomic_DNA"/>
</dbReference>
<dbReference type="Proteomes" id="UP001216139">
    <property type="component" value="Chromosome"/>
</dbReference>
<feature type="transmembrane region" description="Helical" evidence="6">
    <location>
        <begin position="114"/>
        <end position="134"/>
    </location>
</feature>